<accession>A0A840G1W9</accession>
<feature type="chain" id="PRO_5032635815" description="Ankyrin repeat domain-containing protein" evidence="4">
    <location>
        <begin position="23"/>
        <end position="242"/>
    </location>
</feature>
<dbReference type="SMART" id="SM00248">
    <property type="entry name" value="ANK"/>
    <property type="match status" value="5"/>
</dbReference>
<dbReference type="PANTHER" id="PTHR24171">
    <property type="entry name" value="ANKYRIN REPEAT DOMAIN-CONTAINING PROTEIN 39-RELATED"/>
    <property type="match status" value="1"/>
</dbReference>
<dbReference type="OrthoDB" id="198309at2"/>
<keyword evidence="1" id="KW-0677">Repeat</keyword>
<dbReference type="PROSITE" id="PS50088">
    <property type="entry name" value="ANK_REPEAT"/>
    <property type="match status" value="4"/>
</dbReference>
<dbReference type="Gene3D" id="1.25.40.20">
    <property type="entry name" value="Ankyrin repeat-containing domain"/>
    <property type="match status" value="2"/>
</dbReference>
<sequence>MRKILVATAFATALLLPTLATAGVYEDMLSALRAGDTPAAIALLDRGVDVNTVDRSGNSLLMLAVRENNAELLEQLLLRRARLNSRNRDGDTALRMAAFNGQDVFVKRLVEAGAAVNMYGWTPLAYAAFNGHATIADYLIRHGAEIDARSENGSTALMIAARNGHKAVVEVLLQHKADPTLSNENGLTALDWAQKSANTDIATLLRAAGGGSGQKVTIELAPAAAAGIAPAAPSGAAAGVHE</sequence>
<dbReference type="Pfam" id="PF12796">
    <property type="entry name" value="Ank_2"/>
    <property type="match status" value="1"/>
</dbReference>
<keyword evidence="6" id="KW-1185">Reference proteome</keyword>
<evidence type="ECO:0000313" key="6">
    <source>
        <dbReference type="Proteomes" id="UP000587070"/>
    </source>
</evidence>
<evidence type="ECO:0000256" key="4">
    <source>
        <dbReference type="SAM" id="SignalP"/>
    </source>
</evidence>
<reference evidence="5 6" key="1">
    <citation type="submission" date="2020-08" db="EMBL/GenBank/DDBJ databases">
        <title>Genome sequencing of Purple Non-Sulfur Bacteria from various extreme environments.</title>
        <authorList>
            <person name="Mayer M."/>
        </authorList>
    </citation>
    <scope>NUCLEOTIDE SEQUENCE [LARGE SCALE GENOMIC DNA]</scope>
    <source>
        <strain evidence="5 6">2761</strain>
    </source>
</reference>
<keyword evidence="4" id="KW-0732">Signal</keyword>
<dbReference type="GO" id="GO:0085020">
    <property type="term" value="P:protein K6-linked ubiquitination"/>
    <property type="evidence" value="ECO:0007669"/>
    <property type="project" value="TreeGrafter"/>
</dbReference>
<dbReference type="PROSITE" id="PS50297">
    <property type="entry name" value="ANK_REP_REGION"/>
    <property type="match status" value="4"/>
</dbReference>
<dbReference type="Pfam" id="PF00023">
    <property type="entry name" value="Ank"/>
    <property type="match status" value="1"/>
</dbReference>
<evidence type="ECO:0008006" key="7">
    <source>
        <dbReference type="Google" id="ProtNLM"/>
    </source>
</evidence>
<feature type="repeat" description="ANK" evidence="3">
    <location>
        <begin position="56"/>
        <end position="88"/>
    </location>
</feature>
<comment type="caution">
    <text evidence="5">The sequence shown here is derived from an EMBL/GenBank/DDBJ whole genome shotgun (WGS) entry which is preliminary data.</text>
</comment>
<evidence type="ECO:0000313" key="5">
    <source>
        <dbReference type="EMBL" id="MBB4248284.1"/>
    </source>
</evidence>
<gene>
    <name evidence="5" type="ORF">GGD90_002676</name>
</gene>
<dbReference type="SUPFAM" id="SSF48403">
    <property type="entry name" value="Ankyrin repeat"/>
    <property type="match status" value="1"/>
</dbReference>
<evidence type="ECO:0000256" key="2">
    <source>
        <dbReference type="ARBA" id="ARBA00023043"/>
    </source>
</evidence>
<protein>
    <recommendedName>
        <fullName evidence="7">Ankyrin repeat domain-containing protein</fullName>
    </recommendedName>
</protein>
<dbReference type="InterPro" id="IPR036770">
    <property type="entry name" value="Ankyrin_rpt-contain_sf"/>
</dbReference>
<dbReference type="AlphaFoldDB" id="A0A840G1W9"/>
<dbReference type="GO" id="GO:0004842">
    <property type="term" value="F:ubiquitin-protein transferase activity"/>
    <property type="evidence" value="ECO:0007669"/>
    <property type="project" value="TreeGrafter"/>
</dbReference>
<feature type="repeat" description="ANK" evidence="3">
    <location>
        <begin position="152"/>
        <end position="184"/>
    </location>
</feature>
<dbReference type="EMBL" id="JACIGE010000010">
    <property type="protein sequence ID" value="MBB4248284.1"/>
    <property type="molecule type" value="Genomic_DNA"/>
</dbReference>
<feature type="signal peptide" evidence="4">
    <location>
        <begin position="1"/>
        <end position="22"/>
    </location>
</feature>
<feature type="repeat" description="ANK" evidence="3">
    <location>
        <begin position="119"/>
        <end position="151"/>
    </location>
</feature>
<name>A0A840G1W9_RHOTE</name>
<dbReference type="RefSeq" id="WP_153117461.1">
    <property type="nucleotide sequence ID" value="NZ_JACIGE010000010.1"/>
</dbReference>
<dbReference type="Proteomes" id="UP000587070">
    <property type="component" value="Unassembled WGS sequence"/>
</dbReference>
<feature type="repeat" description="ANK" evidence="3">
    <location>
        <begin position="89"/>
        <end position="121"/>
    </location>
</feature>
<keyword evidence="2 3" id="KW-0040">ANK repeat</keyword>
<organism evidence="5 6">
    <name type="scientific">Rhodocyclus tenuis</name>
    <name type="common">Rhodospirillum tenue</name>
    <dbReference type="NCBI Taxonomy" id="1066"/>
    <lineage>
        <taxon>Bacteria</taxon>
        <taxon>Pseudomonadati</taxon>
        <taxon>Pseudomonadota</taxon>
        <taxon>Betaproteobacteria</taxon>
        <taxon>Rhodocyclales</taxon>
        <taxon>Rhodocyclaceae</taxon>
        <taxon>Rhodocyclus</taxon>
    </lineage>
</organism>
<evidence type="ECO:0000256" key="1">
    <source>
        <dbReference type="ARBA" id="ARBA00022737"/>
    </source>
</evidence>
<evidence type="ECO:0000256" key="3">
    <source>
        <dbReference type="PROSITE-ProRule" id="PRU00023"/>
    </source>
</evidence>
<dbReference type="InterPro" id="IPR002110">
    <property type="entry name" value="Ankyrin_rpt"/>
</dbReference>
<dbReference type="PANTHER" id="PTHR24171:SF9">
    <property type="entry name" value="ANKYRIN REPEAT DOMAIN-CONTAINING PROTEIN 39"/>
    <property type="match status" value="1"/>
</dbReference>
<proteinExistence type="predicted"/>